<dbReference type="RefSeq" id="WP_289413620.1">
    <property type="nucleotide sequence ID" value="NZ_JAQIBD010000002.1"/>
</dbReference>
<dbReference type="SMART" id="SM00871">
    <property type="entry name" value="AraC_E_bind"/>
    <property type="match status" value="1"/>
</dbReference>
<dbReference type="Pfam" id="PF06445">
    <property type="entry name" value="GyrI-like"/>
    <property type="match status" value="1"/>
</dbReference>
<dbReference type="InterPro" id="IPR009057">
    <property type="entry name" value="Homeodomain-like_sf"/>
</dbReference>
<name>A0ABT7QYM1_9BACT</name>
<dbReference type="PRINTS" id="PR00032">
    <property type="entry name" value="HTHARAC"/>
</dbReference>
<gene>
    <name evidence="5" type="ORF">PGH07_06880</name>
</gene>
<sequence length="292" mass="34022">MKKSTIQSHSHIANKIMSYIYQHIETDINIDELAIMHGISKFHLHRIFKEQMGMNIYETVKSIRLQKAANLLITNPHSTITEIANQCGYSSQTSFIRAFKERFTVSPKIWRKGGYKSYSDQILSTSSTASISQADFSHLEPEIIKTQPQEAYYIRHKGYNYEIKKSWQKLMAWVYSNNITEYKQIGIYHDNPIVTPLKDCYYIAAVVPKKKTELKESVLPSFIIPSGLYATFEAEGKYGDILKLIQWAYHEWLPQSGFETMTHPSYTEFYTNHFLAKDGRFKVKYFLPIQLI</sequence>
<dbReference type="InterPro" id="IPR029442">
    <property type="entry name" value="GyrI-like"/>
</dbReference>
<dbReference type="PANTHER" id="PTHR40055:SF1">
    <property type="entry name" value="TRANSCRIPTIONAL REGULATOR YGIV-RELATED"/>
    <property type="match status" value="1"/>
</dbReference>
<feature type="domain" description="HTH araC/xylS-type" evidence="4">
    <location>
        <begin position="14"/>
        <end position="113"/>
    </location>
</feature>
<evidence type="ECO:0000256" key="2">
    <source>
        <dbReference type="ARBA" id="ARBA00023125"/>
    </source>
</evidence>
<dbReference type="InterPro" id="IPR010499">
    <property type="entry name" value="AraC_E-bd"/>
</dbReference>
<keyword evidence="2" id="KW-0238">DNA-binding</keyword>
<dbReference type="PANTHER" id="PTHR40055">
    <property type="entry name" value="TRANSCRIPTIONAL REGULATOR YGIV-RELATED"/>
    <property type="match status" value="1"/>
</dbReference>
<keyword evidence="6" id="KW-1185">Reference proteome</keyword>
<dbReference type="Gene3D" id="3.20.80.10">
    <property type="entry name" value="Regulatory factor, effector binding domain"/>
    <property type="match status" value="1"/>
</dbReference>
<keyword evidence="1" id="KW-0805">Transcription regulation</keyword>
<dbReference type="PROSITE" id="PS01124">
    <property type="entry name" value="HTH_ARAC_FAMILY_2"/>
    <property type="match status" value="1"/>
</dbReference>
<dbReference type="InterPro" id="IPR018060">
    <property type="entry name" value="HTH_AraC"/>
</dbReference>
<proteinExistence type="predicted"/>
<organism evidence="5 6">
    <name type="scientific">Sulfurovum zhangzhouensis</name>
    <dbReference type="NCBI Taxonomy" id="3019067"/>
    <lineage>
        <taxon>Bacteria</taxon>
        <taxon>Pseudomonadati</taxon>
        <taxon>Campylobacterota</taxon>
        <taxon>Epsilonproteobacteria</taxon>
        <taxon>Campylobacterales</taxon>
        <taxon>Sulfurovaceae</taxon>
        <taxon>Sulfurovum</taxon>
    </lineage>
</organism>
<comment type="caution">
    <text evidence="5">The sequence shown here is derived from an EMBL/GenBank/DDBJ whole genome shotgun (WGS) entry which is preliminary data.</text>
</comment>
<keyword evidence="3" id="KW-0804">Transcription</keyword>
<accession>A0ABT7QYM1</accession>
<dbReference type="Proteomes" id="UP001169069">
    <property type="component" value="Unassembled WGS sequence"/>
</dbReference>
<dbReference type="Gene3D" id="1.10.10.60">
    <property type="entry name" value="Homeodomain-like"/>
    <property type="match status" value="2"/>
</dbReference>
<evidence type="ECO:0000259" key="4">
    <source>
        <dbReference type="PROSITE" id="PS01124"/>
    </source>
</evidence>
<evidence type="ECO:0000313" key="6">
    <source>
        <dbReference type="Proteomes" id="UP001169069"/>
    </source>
</evidence>
<dbReference type="InterPro" id="IPR011256">
    <property type="entry name" value="Reg_factor_effector_dom_sf"/>
</dbReference>
<evidence type="ECO:0000256" key="3">
    <source>
        <dbReference type="ARBA" id="ARBA00023163"/>
    </source>
</evidence>
<dbReference type="SUPFAM" id="SSF55136">
    <property type="entry name" value="Probable bacterial effector-binding domain"/>
    <property type="match status" value="1"/>
</dbReference>
<dbReference type="InterPro" id="IPR050908">
    <property type="entry name" value="SmbC-like"/>
</dbReference>
<reference evidence="5" key="1">
    <citation type="submission" date="2023-01" db="EMBL/GenBank/DDBJ databases">
        <title>Sulfurovum sp. zt1-1 genome assembly.</title>
        <authorList>
            <person name="Wang J."/>
        </authorList>
    </citation>
    <scope>NUCLEOTIDE SEQUENCE</scope>
    <source>
        <strain evidence="5">Zt1-1</strain>
    </source>
</reference>
<dbReference type="SMART" id="SM00342">
    <property type="entry name" value="HTH_ARAC"/>
    <property type="match status" value="1"/>
</dbReference>
<dbReference type="EMBL" id="JAQIBD010000002">
    <property type="protein sequence ID" value="MDM5271897.1"/>
    <property type="molecule type" value="Genomic_DNA"/>
</dbReference>
<evidence type="ECO:0000313" key="5">
    <source>
        <dbReference type="EMBL" id="MDM5271897.1"/>
    </source>
</evidence>
<dbReference type="InterPro" id="IPR020449">
    <property type="entry name" value="Tscrpt_reg_AraC-type_HTH"/>
</dbReference>
<dbReference type="Pfam" id="PF12833">
    <property type="entry name" value="HTH_18"/>
    <property type="match status" value="1"/>
</dbReference>
<dbReference type="SUPFAM" id="SSF46689">
    <property type="entry name" value="Homeodomain-like"/>
    <property type="match status" value="2"/>
</dbReference>
<evidence type="ECO:0000256" key="1">
    <source>
        <dbReference type="ARBA" id="ARBA00023015"/>
    </source>
</evidence>
<protein>
    <submittedName>
        <fullName evidence="5">GyrI-like domain-containing protein</fullName>
    </submittedName>
</protein>